<dbReference type="AlphaFoldDB" id="R4WK08"/>
<organism evidence="15">
    <name type="scientific">Riptortus pedestris</name>
    <name type="common">Bean bug</name>
    <dbReference type="NCBI Taxonomy" id="329032"/>
    <lineage>
        <taxon>Eukaryota</taxon>
        <taxon>Metazoa</taxon>
        <taxon>Ecdysozoa</taxon>
        <taxon>Arthropoda</taxon>
        <taxon>Hexapoda</taxon>
        <taxon>Insecta</taxon>
        <taxon>Pterygota</taxon>
        <taxon>Neoptera</taxon>
        <taxon>Paraneoptera</taxon>
        <taxon>Hemiptera</taxon>
        <taxon>Heteroptera</taxon>
        <taxon>Panheteroptera</taxon>
        <taxon>Pentatomomorpha</taxon>
        <taxon>Coreoidea</taxon>
        <taxon>Alydidae</taxon>
        <taxon>Riptortus</taxon>
    </lineage>
</organism>
<dbReference type="InterPro" id="IPR007741">
    <property type="entry name" value="Ribosomal_mL43/mS25/NADH_DH"/>
</dbReference>
<dbReference type="Pfam" id="PF05047">
    <property type="entry name" value="L51_S25_CI-B8"/>
    <property type="match status" value="1"/>
</dbReference>
<keyword evidence="9" id="KW-0496">Mitochondrion</keyword>
<keyword evidence="5" id="KW-0813">Transport</keyword>
<dbReference type="SMART" id="SM00916">
    <property type="entry name" value="L51_S25_CI-B8"/>
    <property type="match status" value="1"/>
</dbReference>
<evidence type="ECO:0000256" key="12">
    <source>
        <dbReference type="ARBA" id="ARBA00032513"/>
    </source>
</evidence>
<feature type="disulfide bond" description="Redox-active" evidence="13">
    <location>
        <begin position="19"/>
        <end position="53"/>
    </location>
</feature>
<dbReference type="InterPro" id="IPR036249">
    <property type="entry name" value="Thioredoxin-like_sf"/>
</dbReference>
<evidence type="ECO:0000256" key="1">
    <source>
        <dbReference type="ARBA" id="ARBA00003195"/>
    </source>
</evidence>
<evidence type="ECO:0000256" key="13">
    <source>
        <dbReference type="PIRSR" id="PIRSR005822-1"/>
    </source>
</evidence>
<dbReference type="EMBL" id="AK417950">
    <property type="protein sequence ID" value="BAN21165.1"/>
    <property type="molecule type" value="mRNA"/>
</dbReference>
<evidence type="ECO:0000256" key="7">
    <source>
        <dbReference type="ARBA" id="ARBA00022792"/>
    </source>
</evidence>
<evidence type="ECO:0000256" key="3">
    <source>
        <dbReference type="ARBA" id="ARBA00008939"/>
    </source>
</evidence>
<evidence type="ECO:0000313" key="15">
    <source>
        <dbReference type="EMBL" id="BAN21165.1"/>
    </source>
</evidence>
<dbReference type="SUPFAM" id="SSF52833">
    <property type="entry name" value="Thioredoxin-like"/>
    <property type="match status" value="1"/>
</dbReference>
<keyword evidence="13" id="KW-1015">Disulfide bond</keyword>
<evidence type="ECO:0000256" key="4">
    <source>
        <dbReference type="ARBA" id="ARBA00016394"/>
    </source>
</evidence>
<evidence type="ECO:0000256" key="11">
    <source>
        <dbReference type="ARBA" id="ARBA00031441"/>
    </source>
</evidence>
<accession>R4WK08</accession>
<proteinExistence type="evidence at transcript level"/>
<dbReference type="PIRSF" id="PIRSF005822">
    <property type="entry name" value="NDUA2"/>
    <property type="match status" value="1"/>
</dbReference>
<comment type="subcellular location">
    <subcellularLocation>
        <location evidence="2">Mitochondrion inner membrane</location>
        <topology evidence="2">Peripheral membrane protein</topology>
        <orientation evidence="2">Matrix side</orientation>
    </subcellularLocation>
</comment>
<name>R4WK08_RIPPE</name>
<keyword evidence="7" id="KW-0999">Mitochondrion inner membrane</keyword>
<evidence type="ECO:0000259" key="14">
    <source>
        <dbReference type="SMART" id="SM00916"/>
    </source>
</evidence>
<dbReference type="PANTHER" id="PTHR12878:SF0">
    <property type="entry name" value="NADH DEHYDROGENASE [UBIQUINONE] 1 ALPHA SUBCOMPLEX SUBUNIT 2"/>
    <property type="match status" value="1"/>
</dbReference>
<feature type="domain" description="Ribosomal protein/NADH dehydrogenase" evidence="14">
    <location>
        <begin position="20"/>
        <end position="91"/>
    </location>
</feature>
<evidence type="ECO:0000256" key="2">
    <source>
        <dbReference type="ARBA" id="ARBA00004443"/>
    </source>
</evidence>
<sequence>MAQSLRFVSKLKELRIHLCPKSESSKGVRDFLQKSYVPLKKANPQFPILVRECSGVKPKLWARYEFGKETCNDIANSSGEDVLSKIAALNK</sequence>
<evidence type="ECO:0000256" key="10">
    <source>
        <dbReference type="ARBA" id="ARBA00023136"/>
    </source>
</evidence>
<evidence type="ECO:0000256" key="6">
    <source>
        <dbReference type="ARBA" id="ARBA00022660"/>
    </source>
</evidence>
<reference evidence="15" key="1">
    <citation type="journal article" date="2013" name="PLoS ONE">
        <title>Gene expression in gut symbiotic organ of stinkbug affected by extracellular bacterial symbiont.</title>
        <authorList>
            <person name="Futahashi R."/>
            <person name="Tanaka K."/>
            <person name="Tanahashi M."/>
            <person name="Nikoh N."/>
            <person name="Kikuchi Y."/>
            <person name="Lee B.L."/>
            <person name="Fukatsu T."/>
        </authorList>
    </citation>
    <scope>NUCLEOTIDE SEQUENCE</scope>
    <source>
        <tissue evidence="15">Midgut</tissue>
    </source>
</reference>
<protein>
    <recommendedName>
        <fullName evidence="4">NADH dehydrogenase [ubiquinone] 1 alpha subcomplex subunit 2</fullName>
    </recommendedName>
    <alternativeName>
        <fullName evidence="11">Complex I-B8</fullName>
    </alternativeName>
    <alternativeName>
        <fullName evidence="12">NADH-ubiquinone oxidoreductase B8 subunit</fullName>
    </alternativeName>
</protein>
<keyword evidence="8" id="KW-0249">Electron transport</keyword>
<dbReference type="PANTHER" id="PTHR12878">
    <property type="entry name" value="NADH-UBIQUINONE OXIDOREDUCTASE B8 SUBUNIT"/>
    <property type="match status" value="1"/>
</dbReference>
<dbReference type="GO" id="GO:0005743">
    <property type="term" value="C:mitochondrial inner membrane"/>
    <property type="evidence" value="ECO:0007669"/>
    <property type="project" value="UniProtKB-SubCell"/>
</dbReference>
<keyword evidence="6" id="KW-0679">Respiratory chain</keyword>
<comment type="function">
    <text evidence="1">Accessory subunit of the mitochondrial membrane respiratory chain NADH dehydrogenase (Complex I), that is believed not to be involved in catalysis. Complex I functions in the transfer of electrons from NADH to the respiratory chain. The immediate electron acceptor for the enzyme is believed to be ubiquinone.</text>
</comment>
<evidence type="ECO:0000256" key="8">
    <source>
        <dbReference type="ARBA" id="ARBA00022982"/>
    </source>
</evidence>
<comment type="similarity">
    <text evidence="3">Belongs to the complex I NDUFA2 subunit family.</text>
</comment>
<dbReference type="InterPro" id="IPR016464">
    <property type="entry name" value="NADH_Ub_cplx-1_asu_su-2"/>
</dbReference>
<dbReference type="Gene3D" id="3.40.30.10">
    <property type="entry name" value="Glutaredoxin"/>
    <property type="match status" value="1"/>
</dbReference>
<evidence type="ECO:0000256" key="5">
    <source>
        <dbReference type="ARBA" id="ARBA00022448"/>
    </source>
</evidence>
<keyword evidence="10" id="KW-0472">Membrane</keyword>
<evidence type="ECO:0000256" key="9">
    <source>
        <dbReference type="ARBA" id="ARBA00023128"/>
    </source>
</evidence>